<organism evidence="8">
    <name type="scientific">Haptolina ericina</name>
    <dbReference type="NCBI Taxonomy" id="156174"/>
    <lineage>
        <taxon>Eukaryota</taxon>
        <taxon>Haptista</taxon>
        <taxon>Haptophyta</taxon>
        <taxon>Prymnesiophyceae</taxon>
        <taxon>Prymnesiales</taxon>
        <taxon>Prymnesiaceae</taxon>
        <taxon>Haptolina</taxon>
    </lineage>
</organism>
<evidence type="ECO:0000256" key="3">
    <source>
        <dbReference type="ARBA" id="ARBA00023235"/>
    </source>
</evidence>
<dbReference type="Gene3D" id="3.40.50.1240">
    <property type="entry name" value="Phosphoglycerate mutase-like"/>
    <property type="match status" value="2"/>
</dbReference>
<feature type="binding site" evidence="5">
    <location>
        <begin position="249"/>
        <end position="252"/>
    </location>
    <ligand>
        <name>substrate</name>
    </ligand>
</feature>
<evidence type="ECO:0000256" key="2">
    <source>
        <dbReference type="ARBA" id="ARBA00023152"/>
    </source>
</evidence>
<dbReference type="PROSITE" id="PS00175">
    <property type="entry name" value="PG_MUTASE"/>
    <property type="match status" value="1"/>
</dbReference>
<protein>
    <recommendedName>
        <fullName evidence="6">Phosphoglycerate mutase</fullName>
        <ecNumber evidence="6">5.4.2.11</ecNumber>
    </recommendedName>
</protein>
<comment type="catalytic activity">
    <reaction evidence="6">
        <text>(2R)-2-phosphoglycerate = (2R)-3-phosphoglycerate</text>
        <dbReference type="Rhea" id="RHEA:15901"/>
        <dbReference type="ChEBI" id="CHEBI:58272"/>
        <dbReference type="ChEBI" id="CHEBI:58289"/>
        <dbReference type="EC" id="5.4.2.11"/>
    </reaction>
</comment>
<dbReference type="GO" id="GO:0006096">
    <property type="term" value="P:glycolytic process"/>
    <property type="evidence" value="ECO:0007669"/>
    <property type="project" value="UniProtKB-KW"/>
</dbReference>
<gene>
    <name evidence="8" type="ORF">HERI1096_LOCUS29723</name>
</gene>
<dbReference type="PANTHER" id="PTHR11931">
    <property type="entry name" value="PHOSPHOGLYCERATE MUTASE"/>
    <property type="match status" value="1"/>
</dbReference>
<feature type="binding site" evidence="5">
    <location>
        <position position="260"/>
    </location>
    <ligand>
        <name>substrate</name>
    </ligand>
</feature>
<feature type="binding site" evidence="5">
    <location>
        <begin position="169"/>
        <end position="176"/>
    </location>
    <ligand>
        <name>substrate</name>
    </ligand>
</feature>
<evidence type="ECO:0000256" key="5">
    <source>
        <dbReference type="PIRSR" id="PIRSR613078-2"/>
    </source>
</evidence>
<evidence type="ECO:0000313" key="8">
    <source>
        <dbReference type="EMBL" id="CAE0133507.1"/>
    </source>
</evidence>
<feature type="binding site" evidence="5">
    <location>
        <begin position="182"/>
        <end position="183"/>
    </location>
    <ligand>
        <name>substrate</name>
    </ligand>
</feature>
<name>A0A7S3BHJ4_9EUKA</name>
<accession>A0A7S3BHJ4</accession>
<comment type="similarity">
    <text evidence="1 6">Belongs to the phosphoglycerate mutase family. BPG-dependent PGAM subfamily.</text>
</comment>
<keyword evidence="2 6" id="KW-0324">Glycolysis</keyword>
<dbReference type="SMART" id="SM00855">
    <property type="entry name" value="PGAM"/>
    <property type="match status" value="1"/>
</dbReference>
<dbReference type="InterPro" id="IPR013078">
    <property type="entry name" value="His_Pase_superF_clade-1"/>
</dbReference>
<dbReference type="AlphaFoldDB" id="A0A7S3BHJ4"/>
<evidence type="ECO:0000256" key="6">
    <source>
        <dbReference type="RuleBase" id="RU004511"/>
    </source>
</evidence>
<dbReference type="EMBL" id="HBHX01053943">
    <property type="protein sequence ID" value="CAE0133507.1"/>
    <property type="molecule type" value="Transcribed_RNA"/>
</dbReference>
<proteinExistence type="inferred from homology"/>
<evidence type="ECO:0000256" key="1">
    <source>
        <dbReference type="ARBA" id="ARBA00006717"/>
    </source>
</evidence>
<feature type="region of interest" description="Disordered" evidence="7">
    <location>
        <begin position="303"/>
        <end position="322"/>
    </location>
</feature>
<keyword evidence="3 6" id="KW-0413">Isomerase</keyword>
<dbReference type="InterPro" id="IPR001345">
    <property type="entry name" value="PG/BPGM_mutase_AS"/>
</dbReference>
<dbReference type="Pfam" id="PF00300">
    <property type="entry name" value="His_Phos_1"/>
    <property type="match status" value="1"/>
</dbReference>
<feature type="active site" description="Tele-phosphohistidine intermediate" evidence="4">
    <location>
        <position position="170"/>
    </location>
</feature>
<feature type="active site" description="Proton donor/acceptor" evidence="4">
    <location>
        <position position="249"/>
    </location>
</feature>
<evidence type="ECO:0000256" key="4">
    <source>
        <dbReference type="PIRSR" id="PIRSR613078-1"/>
    </source>
</evidence>
<feature type="binding site" evidence="5">
    <location>
        <position position="222"/>
    </location>
    <ligand>
        <name>substrate</name>
    </ligand>
</feature>
<dbReference type="SUPFAM" id="SSF53254">
    <property type="entry name" value="Phosphoglycerate mutase-like"/>
    <property type="match status" value="2"/>
</dbReference>
<evidence type="ECO:0000256" key="7">
    <source>
        <dbReference type="SAM" id="MobiDB-lite"/>
    </source>
</evidence>
<dbReference type="CDD" id="cd07067">
    <property type="entry name" value="HP_PGM_like"/>
    <property type="match status" value="2"/>
</dbReference>
<dbReference type="HAMAP" id="MF_01039">
    <property type="entry name" value="PGAM_GpmA"/>
    <property type="match status" value="1"/>
</dbReference>
<feature type="binding site" evidence="5">
    <location>
        <begin position="276"/>
        <end position="277"/>
    </location>
    <ligand>
        <name>substrate</name>
    </ligand>
</feature>
<dbReference type="InterPro" id="IPR029033">
    <property type="entry name" value="His_PPase_superfam"/>
</dbReference>
<sequence length="470" mass="52940">MVVSHGNTLRALVKEIDGVSDEDVFHLDLPTATPLIYEFDSTLNHIRPHGFWGDQPSAVRHGRYLLDESKVRAAQEAMRQQVSQNIAYTTYSETGEVVEAAFTAKEAGREVAEIEGEGYTVRQTPPAYFFQESQRLEQEAQSELREFWTNKYKVPGLKKRVRCALVLLRHGQSAYNSNKRFTGWADPDLTNRGRDEARLAGQLLKATGIDRIDVLYTSLLKRAVKTAWLALDEMDLQWTPILNTWRLNERNYGALQGHVKAEVAKVHGLKQVQKWRRGYADRPPPWDRLQREKTVDRRYASAAAASGRPALSPGQRGEFPPLSESLADCHGRLVPFLEEELWPAMEKAMEHARGVAQAGYEYQVPTMVVVASENVLRAMVMHMEGLEQDEVPLIDVPYATPLVYQLDSALAPIDTPWAEFPLNAGWYLGDPAKVRAVQAEIQADLPPAAEDEEVCLVRPDVEEPPSWKCG</sequence>
<dbReference type="InterPro" id="IPR005952">
    <property type="entry name" value="Phosphogly_mut1"/>
</dbReference>
<dbReference type="GO" id="GO:0004619">
    <property type="term" value="F:phosphoglycerate mutase activity"/>
    <property type="evidence" value="ECO:0007669"/>
    <property type="project" value="UniProtKB-EC"/>
</dbReference>
<dbReference type="EC" id="5.4.2.11" evidence="6"/>
<dbReference type="NCBIfam" id="TIGR01258">
    <property type="entry name" value="pgm_1"/>
    <property type="match status" value="1"/>
</dbReference>
<reference evidence="8" key="1">
    <citation type="submission" date="2021-01" db="EMBL/GenBank/DDBJ databases">
        <authorList>
            <person name="Corre E."/>
            <person name="Pelletier E."/>
            <person name="Niang G."/>
            <person name="Scheremetjew M."/>
            <person name="Finn R."/>
            <person name="Kale V."/>
            <person name="Holt S."/>
            <person name="Cochrane G."/>
            <person name="Meng A."/>
            <person name="Brown T."/>
            <person name="Cohen L."/>
        </authorList>
    </citation>
    <scope>NUCLEOTIDE SEQUENCE</scope>
    <source>
        <strain evidence="8">CCMP281</strain>
    </source>
</reference>